<dbReference type="Proteomes" id="UP001595533">
    <property type="component" value="Unassembled WGS sequence"/>
</dbReference>
<dbReference type="PANTHER" id="PTHR46769:SF2">
    <property type="entry name" value="FIBROCYSTIN-L ISOFORM 2 PRECURSOR-RELATED"/>
    <property type="match status" value="1"/>
</dbReference>
<name>A0ABV7JHN1_9GAMM</name>
<sequence>MKHHILTACLILSCFISTASDHHQLMVNNLFGDDGITHTASQSGSWFATSTWQEGSIPDANAQVLIPSGTTVVYDQVSAVSLQAVRVEGQLTFAVHQSSQMIVDTLLVQPSGRLVMGTENRPVAPGVTIDLLFRDTGDLDVTSDPSLMSRGLLASGPVIMHGLPKTPHSKVAVDPMAGDQQLTLATAPLNWQVGDTLVLAGTKYSGWKWDNSIQAVRYHGTQDEVVTIAAINGAVIGLNETLQYDHFTPRADLKTSVANMSRSITLATEFPDTTPTHRRGHVMFMQQAHVDVRYVSFWQLGRTDKSMPSLEAADFGTITPTSNVRGRYAFHLHRKGAFHDQAPVIAIGNAVFGSPGWGYVHHDSHAIFHNNVSFDTFGAGFVAETGNEIGAWTANLAIKAEGNSAFNPKNGNDRDAFDMGRTGDGFWFQGRLVRSVNNIAASVNHGFVYLHRGSGMLPFPGAEFMLPEALPRGVLTAPDDAPVMSFLGNESFASTVGLYVVKANPNQQHDVHSHFKDFTAWEVRAGSAMEYTAHYLLENFDVIGNTPEPFRNPAFGIEFGTNTSDMVINGAQIADMNVGVILSKNYTDPVPPETNQYVLIDVQFNNVSQHLEEYDPSIDQLLSQADLIPEQFNIDINGGIYEYLSPATGAGSGLPWVGQKTDQIGNSPIPAGTDDLGVPVFDMINTLEEDGYYRTAGGTPYAIVEEYFTERATGTIHKMGLKTLLGPDVDALLGNEFHAWRDAFQAGMIDLSSQSPVAMDDQYWVSTARPAVLNLIANDTDPESDPLSIDGIVQPEHGLVTDNLDGTVTYLTDFGFSGTDSFRYWATDDQGNYTPARVTINVVNDVIYRNDFAE</sequence>
<feature type="signal peptide" evidence="2">
    <location>
        <begin position="1"/>
        <end position="19"/>
    </location>
</feature>
<protein>
    <submittedName>
        <fullName evidence="4">G8 domain-containing protein</fullName>
    </submittedName>
</protein>
<evidence type="ECO:0000256" key="2">
    <source>
        <dbReference type="SAM" id="SignalP"/>
    </source>
</evidence>
<feature type="chain" id="PRO_5045140890" evidence="2">
    <location>
        <begin position="20"/>
        <end position="854"/>
    </location>
</feature>
<evidence type="ECO:0000313" key="4">
    <source>
        <dbReference type="EMBL" id="MFC3195743.1"/>
    </source>
</evidence>
<dbReference type="InterPro" id="IPR019316">
    <property type="entry name" value="G8_domain"/>
</dbReference>
<keyword evidence="5" id="KW-1185">Reference proteome</keyword>
<dbReference type="SMART" id="SM01225">
    <property type="entry name" value="G8"/>
    <property type="match status" value="1"/>
</dbReference>
<dbReference type="PANTHER" id="PTHR46769">
    <property type="entry name" value="POLYCYSTIC KIDNEY AND HEPATIC DISEASE 1 (AUTOSOMAL RECESSIVE)-LIKE 1"/>
    <property type="match status" value="1"/>
</dbReference>
<comment type="caution">
    <text evidence="4">The sequence shown here is derived from an EMBL/GenBank/DDBJ whole genome shotgun (WGS) entry which is preliminary data.</text>
</comment>
<evidence type="ECO:0000313" key="5">
    <source>
        <dbReference type="Proteomes" id="UP001595533"/>
    </source>
</evidence>
<dbReference type="Pfam" id="PF10162">
    <property type="entry name" value="G8"/>
    <property type="match status" value="1"/>
</dbReference>
<reference evidence="5" key="1">
    <citation type="journal article" date="2019" name="Int. J. Syst. Evol. Microbiol.">
        <title>The Global Catalogue of Microorganisms (GCM) 10K type strain sequencing project: providing services to taxonomists for standard genome sequencing and annotation.</title>
        <authorList>
            <consortium name="The Broad Institute Genomics Platform"/>
            <consortium name="The Broad Institute Genome Sequencing Center for Infectious Disease"/>
            <person name="Wu L."/>
            <person name="Ma J."/>
        </authorList>
    </citation>
    <scope>NUCLEOTIDE SEQUENCE [LARGE SCALE GENOMIC DNA]</scope>
    <source>
        <strain evidence="5">KCTC 42953</strain>
    </source>
</reference>
<gene>
    <name evidence="4" type="ORF">ACFODZ_15920</name>
</gene>
<dbReference type="PROSITE" id="PS51484">
    <property type="entry name" value="G8"/>
    <property type="match status" value="1"/>
</dbReference>
<accession>A0ABV7JHN1</accession>
<proteinExistence type="predicted"/>
<dbReference type="Gene3D" id="2.60.40.3440">
    <property type="match status" value="1"/>
</dbReference>
<organism evidence="4 5">
    <name type="scientific">Marinicella sediminis</name>
    <dbReference type="NCBI Taxonomy" id="1792834"/>
    <lineage>
        <taxon>Bacteria</taxon>
        <taxon>Pseudomonadati</taxon>
        <taxon>Pseudomonadota</taxon>
        <taxon>Gammaproteobacteria</taxon>
        <taxon>Lysobacterales</taxon>
        <taxon>Marinicellaceae</taxon>
        <taxon>Marinicella</taxon>
    </lineage>
</organism>
<dbReference type="Pfam" id="PF17963">
    <property type="entry name" value="Big_9"/>
    <property type="match status" value="1"/>
</dbReference>
<dbReference type="InterPro" id="IPR052387">
    <property type="entry name" value="Fibrocystin"/>
</dbReference>
<dbReference type="RefSeq" id="WP_077412527.1">
    <property type="nucleotide sequence ID" value="NZ_JBHRTS010000010.1"/>
</dbReference>
<keyword evidence="1 2" id="KW-0732">Signal</keyword>
<feature type="domain" description="G8" evidence="3">
    <location>
        <begin position="50"/>
        <end position="173"/>
    </location>
</feature>
<evidence type="ECO:0000256" key="1">
    <source>
        <dbReference type="ARBA" id="ARBA00022729"/>
    </source>
</evidence>
<evidence type="ECO:0000259" key="3">
    <source>
        <dbReference type="PROSITE" id="PS51484"/>
    </source>
</evidence>
<dbReference type="EMBL" id="JBHRTS010000010">
    <property type="protein sequence ID" value="MFC3195743.1"/>
    <property type="molecule type" value="Genomic_DNA"/>
</dbReference>